<dbReference type="EMBL" id="JAHRIO010000080">
    <property type="protein sequence ID" value="MEQ2157483.1"/>
    <property type="molecule type" value="Genomic_DNA"/>
</dbReference>
<comment type="caution">
    <text evidence="1">The sequence shown here is derived from an EMBL/GenBank/DDBJ whole genome shotgun (WGS) entry which is preliminary data.</text>
</comment>
<keyword evidence="2" id="KW-1185">Reference proteome</keyword>
<gene>
    <name evidence="1" type="ORF">GOODEAATRI_002304</name>
</gene>
<accession>A0ABV0MGF2</accession>
<evidence type="ECO:0000313" key="2">
    <source>
        <dbReference type="Proteomes" id="UP001476798"/>
    </source>
</evidence>
<sequence>MVLFVENNKMFGLLPRGSDLLCLNLDGDPPCKETCRFLMFECFLFHFFLLSGFKNGFRHRSFWRKGQPKRGDGRDVHRGFGRPAGRARRGTLVVCIFSVFCEWVEQLCLFLL</sequence>
<evidence type="ECO:0000313" key="1">
    <source>
        <dbReference type="EMBL" id="MEQ2157483.1"/>
    </source>
</evidence>
<reference evidence="1 2" key="1">
    <citation type="submission" date="2021-06" db="EMBL/GenBank/DDBJ databases">
        <authorList>
            <person name="Palmer J.M."/>
        </authorList>
    </citation>
    <scope>NUCLEOTIDE SEQUENCE [LARGE SCALE GENOMIC DNA]</scope>
    <source>
        <strain evidence="1 2">GA_2019</strain>
        <tissue evidence="1">Muscle</tissue>
    </source>
</reference>
<protein>
    <submittedName>
        <fullName evidence="1">Uncharacterized protein</fullName>
    </submittedName>
</protein>
<organism evidence="1 2">
    <name type="scientific">Goodea atripinnis</name>
    <dbReference type="NCBI Taxonomy" id="208336"/>
    <lineage>
        <taxon>Eukaryota</taxon>
        <taxon>Metazoa</taxon>
        <taxon>Chordata</taxon>
        <taxon>Craniata</taxon>
        <taxon>Vertebrata</taxon>
        <taxon>Euteleostomi</taxon>
        <taxon>Actinopterygii</taxon>
        <taxon>Neopterygii</taxon>
        <taxon>Teleostei</taxon>
        <taxon>Neoteleostei</taxon>
        <taxon>Acanthomorphata</taxon>
        <taxon>Ovalentaria</taxon>
        <taxon>Atherinomorphae</taxon>
        <taxon>Cyprinodontiformes</taxon>
        <taxon>Goodeidae</taxon>
        <taxon>Goodea</taxon>
    </lineage>
</organism>
<dbReference type="Proteomes" id="UP001476798">
    <property type="component" value="Unassembled WGS sequence"/>
</dbReference>
<proteinExistence type="predicted"/>
<name>A0ABV0MGF2_9TELE</name>